<sequence length="59" mass="6624">MTAESSLAYQGNYPACNTENVIVWNASRNAHSLPRLENPDIQRCPEVPADQRVRKSEVP</sequence>
<evidence type="ECO:0000256" key="1">
    <source>
        <dbReference type="SAM" id="MobiDB-lite"/>
    </source>
</evidence>
<feature type="compositionally biased region" description="Basic and acidic residues" evidence="1">
    <location>
        <begin position="49"/>
        <end position="59"/>
    </location>
</feature>
<feature type="region of interest" description="Disordered" evidence="1">
    <location>
        <begin position="34"/>
        <end position="59"/>
    </location>
</feature>
<accession>A0A0E9WPR3</accession>
<organism evidence="2">
    <name type="scientific">Anguilla anguilla</name>
    <name type="common">European freshwater eel</name>
    <name type="synonym">Muraena anguilla</name>
    <dbReference type="NCBI Taxonomy" id="7936"/>
    <lineage>
        <taxon>Eukaryota</taxon>
        <taxon>Metazoa</taxon>
        <taxon>Chordata</taxon>
        <taxon>Craniata</taxon>
        <taxon>Vertebrata</taxon>
        <taxon>Euteleostomi</taxon>
        <taxon>Actinopterygii</taxon>
        <taxon>Neopterygii</taxon>
        <taxon>Teleostei</taxon>
        <taxon>Anguilliformes</taxon>
        <taxon>Anguillidae</taxon>
        <taxon>Anguilla</taxon>
    </lineage>
</organism>
<dbReference type="AlphaFoldDB" id="A0A0E9WPR3"/>
<protein>
    <submittedName>
        <fullName evidence="2">Uncharacterized protein</fullName>
    </submittedName>
</protein>
<evidence type="ECO:0000313" key="2">
    <source>
        <dbReference type="EMBL" id="JAH92409.1"/>
    </source>
</evidence>
<reference evidence="2" key="1">
    <citation type="submission" date="2014-11" db="EMBL/GenBank/DDBJ databases">
        <authorList>
            <person name="Amaro Gonzalez C."/>
        </authorList>
    </citation>
    <scope>NUCLEOTIDE SEQUENCE</scope>
</reference>
<name>A0A0E9WPR3_ANGAN</name>
<proteinExistence type="predicted"/>
<reference evidence="2" key="2">
    <citation type="journal article" date="2015" name="Fish Shellfish Immunol.">
        <title>Early steps in the European eel (Anguilla anguilla)-Vibrio vulnificus interaction in the gills: Role of the RtxA13 toxin.</title>
        <authorList>
            <person name="Callol A."/>
            <person name="Pajuelo D."/>
            <person name="Ebbesson L."/>
            <person name="Teles M."/>
            <person name="MacKenzie S."/>
            <person name="Amaro C."/>
        </authorList>
    </citation>
    <scope>NUCLEOTIDE SEQUENCE</scope>
</reference>
<dbReference type="EMBL" id="GBXM01016168">
    <property type="protein sequence ID" value="JAH92409.1"/>
    <property type="molecule type" value="Transcribed_RNA"/>
</dbReference>